<reference evidence="2" key="1">
    <citation type="journal article" date="2010" name="Nature">
        <title>The Amphimedon queenslandica genome and the evolution of animal complexity.</title>
        <authorList>
            <person name="Srivastava M."/>
            <person name="Simakov O."/>
            <person name="Chapman J."/>
            <person name="Fahey B."/>
            <person name="Gauthier M.E."/>
            <person name="Mitros T."/>
            <person name="Richards G.S."/>
            <person name="Conaco C."/>
            <person name="Dacre M."/>
            <person name="Hellsten U."/>
            <person name="Larroux C."/>
            <person name="Putnam N.H."/>
            <person name="Stanke M."/>
            <person name="Adamska M."/>
            <person name="Darling A."/>
            <person name="Degnan S.M."/>
            <person name="Oakley T.H."/>
            <person name="Plachetzki D.C."/>
            <person name="Zhai Y."/>
            <person name="Adamski M."/>
            <person name="Calcino A."/>
            <person name="Cummins S.F."/>
            <person name="Goodstein D.M."/>
            <person name="Harris C."/>
            <person name="Jackson D.J."/>
            <person name="Leys S.P."/>
            <person name="Shu S."/>
            <person name="Woodcroft B.J."/>
            <person name="Vervoort M."/>
            <person name="Kosik K.S."/>
            <person name="Manning G."/>
            <person name="Degnan B.M."/>
            <person name="Rokhsar D.S."/>
        </authorList>
    </citation>
    <scope>NUCLEOTIDE SEQUENCE [LARGE SCALE GENOMIC DNA]</scope>
</reference>
<evidence type="ECO:0000313" key="1">
    <source>
        <dbReference type="EnsemblMetazoa" id="Aqu2.1.33538_001"/>
    </source>
</evidence>
<dbReference type="KEGG" id="aqu:109581534"/>
<keyword evidence="2" id="KW-1185">Reference proteome</keyword>
<dbReference type="Proteomes" id="UP000007879">
    <property type="component" value="Unassembled WGS sequence"/>
</dbReference>
<protein>
    <submittedName>
        <fullName evidence="1">Uncharacterized protein</fullName>
    </submittedName>
</protein>
<organism evidence="1">
    <name type="scientific">Amphimedon queenslandica</name>
    <name type="common">Sponge</name>
    <dbReference type="NCBI Taxonomy" id="400682"/>
    <lineage>
        <taxon>Eukaryota</taxon>
        <taxon>Metazoa</taxon>
        <taxon>Porifera</taxon>
        <taxon>Demospongiae</taxon>
        <taxon>Heteroscleromorpha</taxon>
        <taxon>Haplosclerida</taxon>
        <taxon>Niphatidae</taxon>
        <taxon>Amphimedon</taxon>
    </lineage>
</organism>
<sequence length="117" mass="13120">MAEEERKKLEFMAAVKLVPPAVLEEIHRRQMVCRAELGNWWERQHSKDFCLVPINQGSWSSSGDKPGQSSESVHAVDINDVPTPDYAIEITSQDYCSTNSSGQVNNTNGIPYFMTTS</sequence>
<gene>
    <name evidence="1" type="primary">109581534</name>
</gene>
<accession>A0A1X7V0J0</accession>
<dbReference type="InParanoid" id="A0A1X7V0J0"/>
<reference evidence="1" key="2">
    <citation type="submission" date="2017-05" db="UniProtKB">
        <authorList>
            <consortium name="EnsemblMetazoa"/>
        </authorList>
    </citation>
    <scope>IDENTIFICATION</scope>
</reference>
<proteinExistence type="predicted"/>
<dbReference type="EnsemblMetazoa" id="XM_019995730.1">
    <property type="protein sequence ID" value="XP_019851289.1"/>
    <property type="gene ID" value="LOC109581534"/>
</dbReference>
<evidence type="ECO:0000313" key="2">
    <source>
        <dbReference type="Proteomes" id="UP000007879"/>
    </source>
</evidence>
<dbReference type="OrthoDB" id="10549612at2759"/>
<dbReference type="EnsemblMetazoa" id="Aqu2.1.33538_001">
    <property type="protein sequence ID" value="Aqu2.1.33538_001"/>
    <property type="gene ID" value="Aqu2.1.33538"/>
</dbReference>
<dbReference type="AlphaFoldDB" id="A0A1X7V0J0"/>
<name>A0A1X7V0J0_AMPQE</name>